<dbReference type="InterPro" id="IPR001680">
    <property type="entry name" value="WD40_rpt"/>
</dbReference>
<dbReference type="Gene3D" id="2.130.10.10">
    <property type="entry name" value="YVTN repeat-like/Quinoprotein amine dehydrogenase"/>
    <property type="match status" value="1"/>
</dbReference>
<dbReference type="InterPro" id="IPR015943">
    <property type="entry name" value="WD40/YVTN_repeat-like_dom_sf"/>
</dbReference>
<dbReference type="Pfam" id="PF00400">
    <property type="entry name" value="WD40"/>
    <property type="match status" value="5"/>
</dbReference>
<accession>A0A1I8HEL2</accession>
<dbReference type="GO" id="GO:0032956">
    <property type="term" value="P:regulation of actin cytoskeleton organization"/>
    <property type="evidence" value="ECO:0007669"/>
    <property type="project" value="TreeGrafter"/>
</dbReference>
<evidence type="ECO:0000256" key="1">
    <source>
        <dbReference type="ARBA" id="ARBA00009890"/>
    </source>
</evidence>
<dbReference type="GO" id="GO:0005737">
    <property type="term" value="C:cytoplasm"/>
    <property type="evidence" value="ECO:0007669"/>
    <property type="project" value="UniProtKB-SubCell"/>
</dbReference>
<evidence type="ECO:0000256" key="5">
    <source>
        <dbReference type="RuleBase" id="RU369068"/>
    </source>
</evidence>
<protein>
    <recommendedName>
        <fullName evidence="5">Target of rapamycin complex subunit lst8</fullName>
        <shortName evidence="5">TORC subunit lst8</shortName>
    </recommendedName>
</protein>
<evidence type="ECO:0000256" key="4">
    <source>
        <dbReference type="PROSITE-ProRule" id="PRU00221"/>
    </source>
</evidence>
<dbReference type="PANTHER" id="PTHR19842:SF0">
    <property type="entry name" value="TARGET OF RAPAMYCIN COMPLEX SUBUNIT LST8"/>
    <property type="match status" value="1"/>
</dbReference>
<dbReference type="PROSITE" id="PS50082">
    <property type="entry name" value="WD_REPEATS_2"/>
    <property type="match status" value="1"/>
</dbReference>
<dbReference type="InterPro" id="IPR037588">
    <property type="entry name" value="MLST8"/>
</dbReference>
<dbReference type="SUPFAM" id="SSF50978">
    <property type="entry name" value="WD40 repeat-like"/>
    <property type="match status" value="1"/>
</dbReference>
<proteinExistence type="inferred from homology"/>
<dbReference type="PROSITE" id="PS00678">
    <property type="entry name" value="WD_REPEATS_1"/>
    <property type="match status" value="1"/>
</dbReference>
<sequence length="334" mass="35972">QPQLMSEEPIILATAGYENVIKLWQAYSAQLIRQLEHAGSQVNALSISPDRRTLAAAGYEHIRLYDIGDTLVTSPSLSFDMQKNITAVGFDGHGKWMYSGGEDCVCRVWDLRHARGGQGGNPCSRLFQVNGSITSVCLHPNQIELFVGDATGAVHIWDLRSNQSCSLVPDLDARIQSVAVNQAGTHLAALANTGSCFMWSLASAVTNVSGSQAVPKARIAAHSGYGLRCAFSPDSTLLATCGSDRLCNVWKTSDYQKQVELSGADKWVWDCAFSADSEFVVTVSSDGCARLYSIDDGAKPRREYRGSTKSAGHGSTSAKPMTCLAFVDDSYADD</sequence>
<dbReference type="PANTHER" id="PTHR19842">
    <property type="entry name" value="G BETA-LIKE PROTEIN GBL"/>
    <property type="match status" value="1"/>
</dbReference>
<dbReference type="InterPro" id="IPR019775">
    <property type="entry name" value="WD40_repeat_CS"/>
</dbReference>
<dbReference type="AlphaFoldDB" id="A0A1I8HEL2"/>
<name>A0A1I8HEL2_9PLAT</name>
<dbReference type="SMART" id="SM00320">
    <property type="entry name" value="WD40"/>
    <property type="match status" value="6"/>
</dbReference>
<evidence type="ECO:0000256" key="2">
    <source>
        <dbReference type="ARBA" id="ARBA00022574"/>
    </source>
</evidence>
<feature type="repeat" description="WD" evidence="4">
    <location>
        <begin position="219"/>
        <end position="260"/>
    </location>
</feature>
<keyword evidence="5" id="KW-0963">Cytoplasm</keyword>
<evidence type="ECO:0000256" key="3">
    <source>
        <dbReference type="ARBA" id="ARBA00022737"/>
    </source>
</evidence>
<keyword evidence="6" id="KW-1185">Reference proteome</keyword>
<keyword evidence="3 5" id="KW-0677">Repeat</keyword>
<reference evidence="7" key="1">
    <citation type="submission" date="2016-11" db="UniProtKB">
        <authorList>
            <consortium name="WormBaseParasite"/>
        </authorList>
    </citation>
    <scope>IDENTIFICATION</scope>
</reference>
<dbReference type="GO" id="GO:0031929">
    <property type="term" value="P:TOR signaling"/>
    <property type="evidence" value="ECO:0007669"/>
    <property type="project" value="UniProtKB-UniRule"/>
</dbReference>
<keyword evidence="2 4" id="KW-0853">WD repeat</keyword>
<dbReference type="WBParaSite" id="maker-uti_cns_0005722-snap-gene-0.3-mRNA-1">
    <property type="protein sequence ID" value="maker-uti_cns_0005722-snap-gene-0.3-mRNA-1"/>
    <property type="gene ID" value="maker-uti_cns_0005722-snap-gene-0.3"/>
</dbReference>
<comment type="function">
    <text evidence="5">Subunit of TORC1 and TORC2, which regulate cell growth and survival in response to nutrient and hormonal signals.</text>
</comment>
<comment type="subunit">
    <text evidence="5">Part of TORC1 complex. Part of the TORC2 complex.</text>
</comment>
<dbReference type="GO" id="GO:0031931">
    <property type="term" value="C:TORC1 complex"/>
    <property type="evidence" value="ECO:0007669"/>
    <property type="project" value="UniProtKB-UniRule"/>
</dbReference>
<evidence type="ECO:0000313" key="6">
    <source>
        <dbReference type="Proteomes" id="UP000095280"/>
    </source>
</evidence>
<evidence type="ECO:0000313" key="7">
    <source>
        <dbReference type="WBParaSite" id="maker-uti_cns_0005722-snap-gene-0.3-mRNA-1"/>
    </source>
</evidence>
<dbReference type="Proteomes" id="UP000095280">
    <property type="component" value="Unplaced"/>
</dbReference>
<comment type="subcellular location">
    <subcellularLocation>
        <location evidence="5">Cytoplasm</location>
    </subcellularLocation>
</comment>
<dbReference type="InterPro" id="IPR036322">
    <property type="entry name" value="WD40_repeat_dom_sf"/>
</dbReference>
<organism evidence="6 7">
    <name type="scientific">Macrostomum lignano</name>
    <dbReference type="NCBI Taxonomy" id="282301"/>
    <lineage>
        <taxon>Eukaryota</taxon>
        <taxon>Metazoa</taxon>
        <taxon>Spiralia</taxon>
        <taxon>Lophotrochozoa</taxon>
        <taxon>Platyhelminthes</taxon>
        <taxon>Rhabditophora</taxon>
        <taxon>Macrostomorpha</taxon>
        <taxon>Macrostomida</taxon>
        <taxon>Macrostomidae</taxon>
        <taxon>Macrostomum</taxon>
    </lineage>
</organism>
<comment type="similarity">
    <text evidence="1 5">Belongs to the WD repeat LST8 family.</text>
</comment>
<dbReference type="GO" id="GO:0031932">
    <property type="term" value="C:TORC2 complex"/>
    <property type="evidence" value="ECO:0007669"/>
    <property type="project" value="UniProtKB-UniRule"/>
</dbReference>